<feature type="region of interest" description="Disordered" evidence="1">
    <location>
        <begin position="176"/>
        <end position="247"/>
    </location>
</feature>
<feature type="region of interest" description="Disordered" evidence="1">
    <location>
        <begin position="1"/>
        <end position="102"/>
    </location>
</feature>
<reference evidence="2" key="1">
    <citation type="journal article" date="2020" name="Stud. Mycol.">
        <title>101 Dothideomycetes genomes: a test case for predicting lifestyles and emergence of pathogens.</title>
        <authorList>
            <person name="Haridas S."/>
            <person name="Albert R."/>
            <person name="Binder M."/>
            <person name="Bloem J."/>
            <person name="Labutti K."/>
            <person name="Salamov A."/>
            <person name="Andreopoulos B."/>
            <person name="Baker S."/>
            <person name="Barry K."/>
            <person name="Bills G."/>
            <person name="Bluhm B."/>
            <person name="Cannon C."/>
            <person name="Castanera R."/>
            <person name="Culley D."/>
            <person name="Daum C."/>
            <person name="Ezra D."/>
            <person name="Gonzalez J."/>
            <person name="Henrissat B."/>
            <person name="Kuo A."/>
            <person name="Liang C."/>
            <person name="Lipzen A."/>
            <person name="Lutzoni F."/>
            <person name="Magnuson J."/>
            <person name="Mondo S."/>
            <person name="Nolan M."/>
            <person name="Ohm R."/>
            <person name="Pangilinan J."/>
            <person name="Park H.-J."/>
            <person name="Ramirez L."/>
            <person name="Alfaro M."/>
            <person name="Sun H."/>
            <person name="Tritt A."/>
            <person name="Yoshinaga Y."/>
            <person name="Zwiers L.-H."/>
            <person name="Turgeon B."/>
            <person name="Goodwin S."/>
            <person name="Spatafora J."/>
            <person name="Crous P."/>
            <person name="Grigoriev I."/>
        </authorList>
    </citation>
    <scope>NUCLEOTIDE SEQUENCE</scope>
    <source>
        <strain evidence="2">CBS 113979</strain>
    </source>
</reference>
<name>A0A6G1GVQ9_9PEZI</name>
<keyword evidence="3" id="KW-1185">Reference proteome</keyword>
<protein>
    <submittedName>
        <fullName evidence="2">Uncharacterized protein</fullName>
    </submittedName>
</protein>
<feature type="compositionally biased region" description="Polar residues" evidence="1">
    <location>
        <begin position="176"/>
        <end position="198"/>
    </location>
</feature>
<dbReference type="Proteomes" id="UP000800041">
    <property type="component" value="Unassembled WGS sequence"/>
</dbReference>
<gene>
    <name evidence="2" type="ORF">K402DRAFT_405491</name>
</gene>
<organism evidence="2 3">
    <name type="scientific">Aulographum hederae CBS 113979</name>
    <dbReference type="NCBI Taxonomy" id="1176131"/>
    <lineage>
        <taxon>Eukaryota</taxon>
        <taxon>Fungi</taxon>
        <taxon>Dikarya</taxon>
        <taxon>Ascomycota</taxon>
        <taxon>Pezizomycotina</taxon>
        <taxon>Dothideomycetes</taxon>
        <taxon>Pleosporomycetidae</taxon>
        <taxon>Aulographales</taxon>
        <taxon>Aulographaceae</taxon>
    </lineage>
</organism>
<sequence length="247" mass="26540">MIPYRSPPQDNNAPMNGQPPQQQALSRSPWSQQSLHTHPNTPWQGAQPLPCYGPHPDSLTIRPPFPPIPDTRLIDLSSRQPPQPSLPSQDQASLPHTSNSGRHARAIYERGHYDGIGKGYAMGLQAALRLIPGVFPSSQPMSASTSAVFAAPIVHHFGATLAAGDLSGCVTNDQNQSRLESKTAESTALKQRKASTSYDEVKRRNGSQLVSASEHQQRDGSAASHNVIAKASSEGNKKEQGFSSEGL</sequence>
<evidence type="ECO:0000313" key="2">
    <source>
        <dbReference type="EMBL" id="KAF1985015.1"/>
    </source>
</evidence>
<evidence type="ECO:0000313" key="3">
    <source>
        <dbReference type="Proteomes" id="UP000800041"/>
    </source>
</evidence>
<dbReference type="EMBL" id="ML977164">
    <property type="protein sequence ID" value="KAF1985015.1"/>
    <property type="molecule type" value="Genomic_DNA"/>
</dbReference>
<evidence type="ECO:0000256" key="1">
    <source>
        <dbReference type="SAM" id="MobiDB-lite"/>
    </source>
</evidence>
<feature type="compositionally biased region" description="Low complexity" evidence="1">
    <location>
        <begin position="76"/>
        <end position="95"/>
    </location>
</feature>
<dbReference type="AlphaFoldDB" id="A0A6G1GVQ9"/>
<accession>A0A6G1GVQ9</accession>
<proteinExistence type="predicted"/>
<feature type="compositionally biased region" description="Polar residues" evidence="1">
    <location>
        <begin position="8"/>
        <end position="44"/>
    </location>
</feature>